<evidence type="ECO:0000313" key="4">
    <source>
        <dbReference type="Proteomes" id="UP000242180"/>
    </source>
</evidence>
<feature type="repeat" description="TPR" evidence="1">
    <location>
        <begin position="53"/>
        <end position="86"/>
    </location>
</feature>
<dbReference type="InterPro" id="IPR052769">
    <property type="entry name" value="TPR_domain_protein"/>
</dbReference>
<dbReference type="InterPro" id="IPR019734">
    <property type="entry name" value="TPR_rpt"/>
</dbReference>
<dbReference type="AlphaFoldDB" id="A0A1X2HEZ9"/>
<keyword evidence="4" id="KW-1185">Reference proteome</keyword>
<keyword evidence="1" id="KW-0802">TPR repeat</keyword>
<dbReference type="EMBL" id="MCGN01000004">
    <property type="protein sequence ID" value="ORY97501.1"/>
    <property type="molecule type" value="Genomic_DNA"/>
</dbReference>
<dbReference type="Gene3D" id="1.25.40.10">
    <property type="entry name" value="Tetratricopeptide repeat domain"/>
    <property type="match status" value="2"/>
</dbReference>
<dbReference type="Proteomes" id="UP000242180">
    <property type="component" value="Unassembled WGS sequence"/>
</dbReference>
<proteinExistence type="predicted"/>
<dbReference type="PROSITE" id="PS50005">
    <property type="entry name" value="TPR"/>
    <property type="match status" value="1"/>
</dbReference>
<evidence type="ECO:0000313" key="3">
    <source>
        <dbReference type="EMBL" id="ORY97501.1"/>
    </source>
</evidence>
<dbReference type="InterPro" id="IPR011990">
    <property type="entry name" value="TPR-like_helical_dom_sf"/>
</dbReference>
<feature type="region of interest" description="Disordered" evidence="2">
    <location>
        <begin position="1"/>
        <end position="44"/>
    </location>
</feature>
<dbReference type="SUPFAM" id="SSF48452">
    <property type="entry name" value="TPR-like"/>
    <property type="match status" value="1"/>
</dbReference>
<sequence length="207" mass="23319">MAVIEELPAEEPARAPVEPDSASIKAEEDQDGDVFYDSSEYPPEELERLTKEASELKRIGNEHFARGDYEKAISEYEDALVNKYKDAREAASSALTLDPGYVKALLRRAQANEKLKSYTGLHDALEDYKKLQAMPGLDAHTKRECERAQQRLPPAIQTQMEKEKEEMMSKLKDLGNTVLGKFGLSTDNFQMQQDPATGGYNLNFVNR</sequence>
<dbReference type="OrthoDB" id="1872379at2759"/>
<protein>
    <submittedName>
        <fullName evidence="3">Uncharacterized protein</fullName>
    </submittedName>
</protein>
<dbReference type="OMA" id="KSAIDDC"/>
<evidence type="ECO:0000256" key="2">
    <source>
        <dbReference type="SAM" id="MobiDB-lite"/>
    </source>
</evidence>
<organism evidence="3 4">
    <name type="scientific">Syncephalastrum racemosum</name>
    <name type="common">Filamentous fungus</name>
    <dbReference type="NCBI Taxonomy" id="13706"/>
    <lineage>
        <taxon>Eukaryota</taxon>
        <taxon>Fungi</taxon>
        <taxon>Fungi incertae sedis</taxon>
        <taxon>Mucoromycota</taxon>
        <taxon>Mucoromycotina</taxon>
        <taxon>Mucoromycetes</taxon>
        <taxon>Mucorales</taxon>
        <taxon>Syncephalastraceae</taxon>
        <taxon>Syncephalastrum</taxon>
    </lineage>
</organism>
<dbReference type="PANTHER" id="PTHR46014:SF1">
    <property type="entry name" value="TETRATRICOPEPTIDE REPEAT PROTEIN 1"/>
    <property type="match status" value="1"/>
</dbReference>
<evidence type="ECO:0000256" key="1">
    <source>
        <dbReference type="PROSITE-ProRule" id="PRU00339"/>
    </source>
</evidence>
<comment type="caution">
    <text evidence="3">The sequence shown here is derived from an EMBL/GenBank/DDBJ whole genome shotgun (WGS) entry which is preliminary data.</text>
</comment>
<reference evidence="3 4" key="1">
    <citation type="submission" date="2016-07" db="EMBL/GenBank/DDBJ databases">
        <title>Pervasive Adenine N6-methylation of Active Genes in Fungi.</title>
        <authorList>
            <consortium name="DOE Joint Genome Institute"/>
            <person name="Mondo S.J."/>
            <person name="Dannebaum R.O."/>
            <person name="Kuo R.C."/>
            <person name="Labutti K."/>
            <person name="Haridas S."/>
            <person name="Kuo A."/>
            <person name="Salamov A."/>
            <person name="Ahrendt S.R."/>
            <person name="Lipzen A."/>
            <person name="Sullivan W."/>
            <person name="Andreopoulos W.B."/>
            <person name="Clum A."/>
            <person name="Lindquist E."/>
            <person name="Daum C."/>
            <person name="Ramamoorthy G.K."/>
            <person name="Gryganskyi A."/>
            <person name="Culley D."/>
            <person name="Magnuson J.K."/>
            <person name="James T.Y."/>
            <person name="O'Malley M.A."/>
            <person name="Stajich J.E."/>
            <person name="Spatafora J.W."/>
            <person name="Visel A."/>
            <person name="Grigoriev I.V."/>
        </authorList>
    </citation>
    <scope>NUCLEOTIDE SEQUENCE [LARGE SCALE GENOMIC DNA]</scope>
    <source>
        <strain evidence="3 4">NRRL 2496</strain>
    </source>
</reference>
<gene>
    <name evidence="3" type="ORF">BCR43DRAFT_545821</name>
</gene>
<dbReference type="PANTHER" id="PTHR46014">
    <property type="entry name" value="TETRATRICOPEPTIDE REPEAT PROTEIN 1"/>
    <property type="match status" value="1"/>
</dbReference>
<dbReference type="STRING" id="13706.A0A1X2HEZ9"/>
<accession>A0A1X2HEZ9</accession>
<dbReference type="InParanoid" id="A0A1X2HEZ9"/>
<name>A0A1X2HEZ9_SYNRA</name>